<dbReference type="Gene3D" id="3.80.10.10">
    <property type="entry name" value="Ribonuclease Inhibitor"/>
    <property type="match status" value="1"/>
</dbReference>
<accession>A0A552VA51</accession>
<evidence type="ECO:0000313" key="5">
    <source>
        <dbReference type="EMBL" id="TRW27352.1"/>
    </source>
</evidence>
<dbReference type="PANTHER" id="PTHR31018">
    <property type="entry name" value="SPORULATION-SPECIFIC PROTEIN-RELATED"/>
    <property type="match status" value="1"/>
</dbReference>
<reference evidence="5 6" key="1">
    <citation type="submission" date="2019-07" db="EMBL/GenBank/DDBJ databases">
        <title>Flavobacterium sp. nov., isolated from glacier ice.</title>
        <authorList>
            <person name="Liu Q."/>
            <person name="Xin Y.-H."/>
        </authorList>
    </citation>
    <scope>NUCLEOTIDE SEQUENCE [LARGE SCALE GENOMIC DNA]</scope>
    <source>
        <strain evidence="5 6">ZT4R6</strain>
    </source>
</reference>
<gene>
    <name evidence="5" type="ORF">FMM05_01555</name>
</gene>
<organism evidence="5 6">
    <name type="scientific">Flavobacterium zepuense</name>
    <dbReference type="NCBI Taxonomy" id="2593302"/>
    <lineage>
        <taxon>Bacteria</taxon>
        <taxon>Pseudomonadati</taxon>
        <taxon>Bacteroidota</taxon>
        <taxon>Flavobacteriia</taxon>
        <taxon>Flavobacteriales</taxon>
        <taxon>Flavobacteriaceae</taxon>
        <taxon>Flavobacterium</taxon>
    </lineage>
</organism>
<evidence type="ECO:0000256" key="3">
    <source>
        <dbReference type="ARBA" id="ARBA00023180"/>
    </source>
</evidence>
<dbReference type="InterPro" id="IPR051648">
    <property type="entry name" value="CWI-Assembly_Regulator"/>
</dbReference>
<evidence type="ECO:0000313" key="6">
    <source>
        <dbReference type="Proteomes" id="UP000320643"/>
    </source>
</evidence>
<dbReference type="EMBL" id="VJVZ01000001">
    <property type="protein sequence ID" value="TRW27352.1"/>
    <property type="molecule type" value="Genomic_DNA"/>
</dbReference>
<dbReference type="PANTHER" id="PTHR31018:SF3">
    <property type="entry name" value="RECEPTOR PROTEIN-TYROSINE KINASE"/>
    <property type="match status" value="1"/>
</dbReference>
<dbReference type="RefSeq" id="WP_143371578.1">
    <property type="nucleotide sequence ID" value="NZ_VJVZ01000001.1"/>
</dbReference>
<sequence length="416" mass="44873">MKKLFSLLLLSLLFSCNNDDNITYTMSSSMELTTQAQVDAFVASNYSSVNGTLLIGSYYEETDITDLSGLEHLTDVSGELKIFGNTQLSSLEGLHNLKHAESVEIKSNSITDLKGLRSLEGVGQDGPGYLIISNNQFLKDLKGLEKITELPWLRIDNNQALESLAGLTNVTKISSLDISNCPKLTSLTGLDNVSNLQSLTIGGNTTLTSLEALKNVTSLSYLLIVENNALISLQGLHNATSIQYASIQNNPLINSLQGLHNLENAEILEIIGANGLTSLQGLEKITTIKDLTIQENTNLTSLQGLQNLLSVGLLEVHNNQALVTIEQLSTLTQIIPPSNNQVSRISISSNNALTSLNGLQNVNPFLGQLNVTYNESLQNLCAITGLTPTGTDVDVYLYNNANPVTAYTINNSNCSL</sequence>
<keyword evidence="2 4" id="KW-0732">Signal</keyword>
<keyword evidence="6" id="KW-1185">Reference proteome</keyword>
<feature type="chain" id="PRO_5021771072" evidence="4">
    <location>
        <begin position="19"/>
        <end position="416"/>
    </location>
</feature>
<dbReference type="OrthoDB" id="9765957at2"/>
<evidence type="ECO:0000256" key="1">
    <source>
        <dbReference type="ARBA" id="ARBA00004196"/>
    </source>
</evidence>
<dbReference type="PROSITE" id="PS51257">
    <property type="entry name" value="PROKAR_LIPOPROTEIN"/>
    <property type="match status" value="1"/>
</dbReference>
<dbReference type="Proteomes" id="UP000320643">
    <property type="component" value="Unassembled WGS sequence"/>
</dbReference>
<comment type="caution">
    <text evidence="5">The sequence shown here is derived from an EMBL/GenBank/DDBJ whole genome shotgun (WGS) entry which is preliminary data.</text>
</comment>
<name>A0A552VA51_9FLAO</name>
<proteinExistence type="predicted"/>
<evidence type="ECO:0000256" key="4">
    <source>
        <dbReference type="SAM" id="SignalP"/>
    </source>
</evidence>
<dbReference type="InterPro" id="IPR032675">
    <property type="entry name" value="LRR_dom_sf"/>
</dbReference>
<keyword evidence="3" id="KW-0325">Glycoprotein</keyword>
<feature type="signal peptide" evidence="4">
    <location>
        <begin position="1"/>
        <end position="18"/>
    </location>
</feature>
<protein>
    <submittedName>
        <fullName evidence="5">Leucine-rich repeat domain-containing protein</fullName>
    </submittedName>
</protein>
<dbReference type="GO" id="GO:0030313">
    <property type="term" value="C:cell envelope"/>
    <property type="evidence" value="ECO:0007669"/>
    <property type="project" value="UniProtKB-SubCell"/>
</dbReference>
<comment type="subcellular location">
    <subcellularLocation>
        <location evidence="1">Cell envelope</location>
    </subcellularLocation>
</comment>
<dbReference type="SUPFAM" id="SSF52058">
    <property type="entry name" value="L domain-like"/>
    <property type="match status" value="1"/>
</dbReference>
<evidence type="ECO:0000256" key="2">
    <source>
        <dbReference type="ARBA" id="ARBA00022729"/>
    </source>
</evidence>
<dbReference type="AlphaFoldDB" id="A0A552VA51"/>